<dbReference type="Proteomes" id="UP000699691">
    <property type="component" value="Unassembled WGS sequence"/>
</dbReference>
<reference evidence="1" key="2">
    <citation type="journal article" date="2021" name="Microbiome">
        <title>Successional dynamics and alternative stable states in a saline activated sludge microbial community over 9 years.</title>
        <authorList>
            <person name="Wang Y."/>
            <person name="Ye J."/>
            <person name="Ju F."/>
            <person name="Liu L."/>
            <person name="Boyd J.A."/>
            <person name="Deng Y."/>
            <person name="Parks D.H."/>
            <person name="Jiang X."/>
            <person name="Yin X."/>
            <person name="Woodcroft B.J."/>
            <person name="Tyson G.W."/>
            <person name="Hugenholtz P."/>
            <person name="Polz M.F."/>
            <person name="Zhang T."/>
        </authorList>
    </citation>
    <scope>NUCLEOTIDE SEQUENCE</scope>
    <source>
        <strain evidence="1">HKST-UBA02</strain>
    </source>
</reference>
<sequence>MNLTIFEYALISHGGNVMFQEIPSDEIAEQMHLVTTSPSMSTRVAAWKVIQESGALVLEAGLGTIVAYLCDADDEHWFIHLFNHPEQEELGPIGFTTTGKHYTSTLMTRVGFGGEDRQMYLFQVALKLNSVFSFLVQDSRTPMPLKEKLAHDLHLIGLLRVDFPRK</sequence>
<dbReference type="AlphaFoldDB" id="A0A955LW07"/>
<accession>A0A955LW07</accession>
<reference evidence="1" key="1">
    <citation type="submission" date="2020-04" db="EMBL/GenBank/DDBJ databases">
        <authorList>
            <person name="Zhang T."/>
        </authorList>
    </citation>
    <scope>NUCLEOTIDE SEQUENCE</scope>
    <source>
        <strain evidence="1">HKST-UBA02</strain>
    </source>
</reference>
<comment type="caution">
    <text evidence="1">The sequence shown here is derived from an EMBL/GenBank/DDBJ whole genome shotgun (WGS) entry which is preliminary data.</text>
</comment>
<dbReference type="EMBL" id="JAGQKY010000003">
    <property type="protein sequence ID" value="MCA9397221.1"/>
    <property type="molecule type" value="Genomic_DNA"/>
</dbReference>
<organism evidence="1 2">
    <name type="scientific">candidate division WWE3 bacterium</name>
    <dbReference type="NCBI Taxonomy" id="2053526"/>
    <lineage>
        <taxon>Bacteria</taxon>
        <taxon>Katanobacteria</taxon>
    </lineage>
</organism>
<proteinExistence type="predicted"/>
<name>A0A955LW07_UNCKA</name>
<evidence type="ECO:0000313" key="1">
    <source>
        <dbReference type="EMBL" id="MCA9397221.1"/>
    </source>
</evidence>
<gene>
    <name evidence="1" type="ORF">KC573_00170</name>
</gene>
<evidence type="ECO:0000313" key="2">
    <source>
        <dbReference type="Proteomes" id="UP000699691"/>
    </source>
</evidence>
<protein>
    <submittedName>
        <fullName evidence="1">Uncharacterized protein</fullName>
    </submittedName>
</protein>